<dbReference type="KEGG" id="gfm:Enr17x_28950"/>
<feature type="signal peptide" evidence="1">
    <location>
        <begin position="1"/>
        <end position="26"/>
    </location>
</feature>
<dbReference type="RefSeq" id="WP_145309639.1">
    <property type="nucleotide sequence ID" value="NZ_CP037452.1"/>
</dbReference>
<evidence type="ECO:0000313" key="3">
    <source>
        <dbReference type="Proteomes" id="UP000318313"/>
    </source>
</evidence>
<dbReference type="AlphaFoldDB" id="A0A518ICT7"/>
<keyword evidence="3" id="KW-1185">Reference proteome</keyword>
<organism evidence="2 3">
    <name type="scientific">Gimesia fumaroli</name>
    <dbReference type="NCBI Taxonomy" id="2527976"/>
    <lineage>
        <taxon>Bacteria</taxon>
        <taxon>Pseudomonadati</taxon>
        <taxon>Planctomycetota</taxon>
        <taxon>Planctomycetia</taxon>
        <taxon>Planctomycetales</taxon>
        <taxon>Planctomycetaceae</taxon>
        <taxon>Gimesia</taxon>
    </lineage>
</organism>
<evidence type="ECO:0008006" key="4">
    <source>
        <dbReference type="Google" id="ProtNLM"/>
    </source>
</evidence>
<feature type="chain" id="PRO_5022063338" description="Thioredoxin-like fold domain-containing protein" evidence="1">
    <location>
        <begin position="27"/>
        <end position="258"/>
    </location>
</feature>
<evidence type="ECO:0000313" key="2">
    <source>
        <dbReference type="EMBL" id="QDV50850.1"/>
    </source>
</evidence>
<dbReference type="Gene3D" id="3.40.30.10">
    <property type="entry name" value="Glutaredoxin"/>
    <property type="match status" value="1"/>
</dbReference>
<protein>
    <recommendedName>
        <fullName evidence="4">Thioredoxin-like fold domain-containing protein</fullName>
    </recommendedName>
</protein>
<dbReference type="Proteomes" id="UP000318313">
    <property type="component" value="Chromosome"/>
</dbReference>
<accession>A0A518ICT7</accession>
<proteinExistence type="predicted"/>
<keyword evidence="1" id="KW-0732">Signal</keyword>
<evidence type="ECO:0000256" key="1">
    <source>
        <dbReference type="SAM" id="SignalP"/>
    </source>
</evidence>
<dbReference type="EMBL" id="CP037452">
    <property type="protein sequence ID" value="QDV50850.1"/>
    <property type="molecule type" value="Genomic_DNA"/>
</dbReference>
<name>A0A518ICT7_9PLAN</name>
<sequence length="258" mass="28402" precursor="true">MKTFLVLPALLIAIGVCCLIDSPSNAHNNSDQFKMPVVQASPAAQPARAKKQPTLYILTRQDCAPCKRFEGEVVSRSERAKWLLKNYKVLLIDVAGFPAVMDRGGTQFTWPDGCWNKGSSPLRALTDELGFKKEKQKVGIKDLMQANADLVLSDASGIADDVKVYPESGSPFTVKGDFLEDDAEGLRVDKNAESQPRMAIVDLPRVANGTAFNPENGWRFLINGETWSFNGFQGKDANVQTVLLTISDIKRNTGRVHF</sequence>
<reference evidence="2 3" key="1">
    <citation type="submission" date="2019-03" db="EMBL/GenBank/DDBJ databases">
        <title>Deep-cultivation of Planctomycetes and their phenomic and genomic characterization uncovers novel biology.</title>
        <authorList>
            <person name="Wiegand S."/>
            <person name="Jogler M."/>
            <person name="Boedeker C."/>
            <person name="Pinto D."/>
            <person name="Vollmers J."/>
            <person name="Rivas-Marin E."/>
            <person name="Kohn T."/>
            <person name="Peeters S.H."/>
            <person name="Heuer A."/>
            <person name="Rast P."/>
            <person name="Oberbeckmann S."/>
            <person name="Bunk B."/>
            <person name="Jeske O."/>
            <person name="Meyerdierks A."/>
            <person name="Storesund J.E."/>
            <person name="Kallscheuer N."/>
            <person name="Luecker S."/>
            <person name="Lage O.M."/>
            <person name="Pohl T."/>
            <person name="Merkel B.J."/>
            <person name="Hornburger P."/>
            <person name="Mueller R.-W."/>
            <person name="Bruemmer F."/>
            <person name="Labrenz M."/>
            <person name="Spormann A.M."/>
            <person name="Op den Camp H."/>
            <person name="Overmann J."/>
            <person name="Amann R."/>
            <person name="Jetten M.S.M."/>
            <person name="Mascher T."/>
            <person name="Medema M.H."/>
            <person name="Devos D.P."/>
            <person name="Kaster A.-K."/>
            <person name="Ovreas L."/>
            <person name="Rohde M."/>
            <person name="Galperin M.Y."/>
            <person name="Jogler C."/>
        </authorList>
    </citation>
    <scope>NUCLEOTIDE SEQUENCE [LARGE SCALE GENOMIC DNA]</scope>
    <source>
        <strain evidence="2 3">Enr17</strain>
    </source>
</reference>
<dbReference type="InterPro" id="IPR036249">
    <property type="entry name" value="Thioredoxin-like_sf"/>
</dbReference>
<gene>
    <name evidence="2" type="ORF">Enr17x_28950</name>
</gene>
<dbReference type="SUPFAM" id="SSF52833">
    <property type="entry name" value="Thioredoxin-like"/>
    <property type="match status" value="1"/>
</dbReference>